<dbReference type="Pfam" id="PF00722">
    <property type="entry name" value="Glyco_hydro_16"/>
    <property type="match status" value="1"/>
</dbReference>
<dbReference type="CDD" id="cd00146">
    <property type="entry name" value="PKD"/>
    <property type="match status" value="1"/>
</dbReference>
<feature type="domain" description="GH16" evidence="3">
    <location>
        <begin position="118"/>
        <end position="340"/>
    </location>
</feature>
<dbReference type="EMBL" id="JAOTPL010000007">
    <property type="protein sequence ID" value="MCU7694166.1"/>
    <property type="molecule type" value="Genomic_DNA"/>
</dbReference>
<sequence length="340" mass="37618">MIKTFFFLFAVFFFGCSNKSVSKADPSPSNLTLTAAVHPANNGSVNFVATANNATSYEFDFGNGIHESSTSGKVTYVYPVSGNYTINVKAKNSSGTSVSKSLQIVVTRVASLVWSDEFDEPGTPNPAKWNYDQGTGDNGWGNNELQYYTNRLDNVYISNGTLKIVAKKEDYSGKQHTSARLKTQGKFDFKYGKVEVRAKLPVGVPGVWPAIWMLGSNITSIGWPACGEIDIMEYLTRDPEYIYATFHYPGRFGETADGNKIKYTNAAAEFHLFAVEWTPEQLKIYVDEQLVHSIKNSVALPFNNNFFIILNMALGGNFGGALDAAFTNAVFEIDYVRVYQ</sequence>
<feature type="domain" description="PKD" evidence="2">
    <location>
        <begin position="50"/>
        <end position="113"/>
    </location>
</feature>
<dbReference type="InterPro" id="IPR050546">
    <property type="entry name" value="Glycosyl_Hydrlase_16"/>
</dbReference>
<dbReference type="InterPro" id="IPR000601">
    <property type="entry name" value="PKD_dom"/>
</dbReference>
<dbReference type="InterPro" id="IPR013783">
    <property type="entry name" value="Ig-like_fold"/>
</dbReference>
<dbReference type="RefSeq" id="WP_263037652.1">
    <property type="nucleotide sequence ID" value="NZ_JAOTPL010000007.1"/>
</dbReference>
<dbReference type="AlphaFoldDB" id="A0AAE3LMR3"/>
<dbReference type="CDD" id="cd08023">
    <property type="entry name" value="GH16_laminarinase_like"/>
    <property type="match status" value="1"/>
</dbReference>
<reference evidence="4" key="1">
    <citation type="submission" date="2022-10" db="EMBL/GenBank/DDBJ databases">
        <authorList>
            <person name="Kim H.S."/>
            <person name="Kim J.-S."/>
            <person name="Suh M.K."/>
            <person name="Eom M.K."/>
            <person name="Lee J.-S."/>
        </authorList>
    </citation>
    <scope>NUCLEOTIDE SEQUENCE</scope>
    <source>
        <strain evidence="4">LIP-5</strain>
    </source>
</reference>
<evidence type="ECO:0000313" key="4">
    <source>
        <dbReference type="EMBL" id="MCU7694166.1"/>
    </source>
</evidence>
<dbReference type="SUPFAM" id="SSF49299">
    <property type="entry name" value="PKD domain"/>
    <property type="match status" value="1"/>
</dbReference>
<dbReference type="SMART" id="SM00089">
    <property type="entry name" value="PKD"/>
    <property type="match status" value="1"/>
</dbReference>
<comment type="similarity">
    <text evidence="1">Belongs to the glycosyl hydrolase 16 family.</text>
</comment>
<dbReference type="InterPro" id="IPR013320">
    <property type="entry name" value="ConA-like_dom_sf"/>
</dbReference>
<dbReference type="InterPro" id="IPR000757">
    <property type="entry name" value="Beta-glucanase-like"/>
</dbReference>
<evidence type="ECO:0000259" key="3">
    <source>
        <dbReference type="PROSITE" id="PS51762"/>
    </source>
</evidence>
<evidence type="ECO:0000259" key="2">
    <source>
        <dbReference type="PROSITE" id="PS50093"/>
    </source>
</evidence>
<dbReference type="PROSITE" id="PS50093">
    <property type="entry name" value="PKD"/>
    <property type="match status" value="1"/>
</dbReference>
<dbReference type="PANTHER" id="PTHR10963">
    <property type="entry name" value="GLYCOSYL HYDROLASE-RELATED"/>
    <property type="match status" value="1"/>
</dbReference>
<dbReference type="SUPFAM" id="SSF49899">
    <property type="entry name" value="Concanavalin A-like lectins/glucanases"/>
    <property type="match status" value="1"/>
</dbReference>
<evidence type="ECO:0000256" key="1">
    <source>
        <dbReference type="ARBA" id="ARBA00006865"/>
    </source>
</evidence>
<dbReference type="PROSITE" id="PS51762">
    <property type="entry name" value="GH16_2"/>
    <property type="match status" value="1"/>
</dbReference>
<dbReference type="InterPro" id="IPR022409">
    <property type="entry name" value="PKD/Chitinase_dom"/>
</dbReference>
<gene>
    <name evidence="4" type="ORF">OD355_06525</name>
</gene>
<dbReference type="Pfam" id="PF00801">
    <property type="entry name" value="PKD"/>
    <property type="match status" value="1"/>
</dbReference>
<proteinExistence type="inferred from homology"/>
<dbReference type="InterPro" id="IPR035986">
    <property type="entry name" value="PKD_dom_sf"/>
</dbReference>
<protein>
    <submittedName>
        <fullName evidence="4">Family 16 glycosylhydrolase</fullName>
    </submittedName>
</protein>
<name>A0AAE3LMR3_9BACT</name>
<dbReference type="PANTHER" id="PTHR10963:SF55">
    <property type="entry name" value="GLYCOSIDE HYDROLASE FAMILY 16 PROTEIN"/>
    <property type="match status" value="1"/>
</dbReference>
<dbReference type="Gene3D" id="2.60.120.200">
    <property type="match status" value="1"/>
</dbReference>
<evidence type="ECO:0000313" key="5">
    <source>
        <dbReference type="Proteomes" id="UP001209317"/>
    </source>
</evidence>
<dbReference type="Proteomes" id="UP001209317">
    <property type="component" value="Unassembled WGS sequence"/>
</dbReference>
<dbReference type="PROSITE" id="PS51257">
    <property type="entry name" value="PROKAR_LIPOPROTEIN"/>
    <property type="match status" value="1"/>
</dbReference>
<keyword evidence="5" id="KW-1185">Reference proteome</keyword>
<comment type="caution">
    <text evidence="4">The sequence shown here is derived from an EMBL/GenBank/DDBJ whole genome shotgun (WGS) entry which is preliminary data.</text>
</comment>
<dbReference type="GO" id="GO:0004553">
    <property type="term" value="F:hydrolase activity, hydrolyzing O-glycosyl compounds"/>
    <property type="evidence" value="ECO:0007669"/>
    <property type="project" value="InterPro"/>
</dbReference>
<accession>A0AAE3LMR3</accession>
<dbReference type="GO" id="GO:0005975">
    <property type="term" value="P:carbohydrate metabolic process"/>
    <property type="evidence" value="ECO:0007669"/>
    <property type="project" value="InterPro"/>
</dbReference>
<dbReference type="Gene3D" id="2.60.40.10">
    <property type="entry name" value="Immunoglobulins"/>
    <property type="match status" value="1"/>
</dbReference>
<organism evidence="4 5">
    <name type="scientific">Haoranjiania flava</name>
    <dbReference type="NCBI Taxonomy" id="1856322"/>
    <lineage>
        <taxon>Bacteria</taxon>
        <taxon>Pseudomonadati</taxon>
        <taxon>Bacteroidota</taxon>
        <taxon>Chitinophagia</taxon>
        <taxon>Chitinophagales</taxon>
        <taxon>Chitinophagaceae</taxon>
        <taxon>Haoranjiania</taxon>
    </lineage>
</organism>